<dbReference type="NCBIfam" id="NF047646">
    <property type="entry name" value="REP_Tyr_transpos"/>
    <property type="match status" value="1"/>
</dbReference>
<feature type="domain" description="Transposase IS200-like" evidence="1">
    <location>
        <begin position="9"/>
        <end position="123"/>
    </location>
</feature>
<dbReference type="GO" id="GO:0006313">
    <property type="term" value="P:DNA transposition"/>
    <property type="evidence" value="ECO:0007669"/>
    <property type="project" value="InterPro"/>
</dbReference>
<keyword evidence="3" id="KW-1185">Reference proteome</keyword>
<dbReference type="SMART" id="SM01321">
    <property type="entry name" value="Y1_Tnp"/>
    <property type="match status" value="1"/>
</dbReference>
<dbReference type="OrthoDB" id="9814067at2"/>
<dbReference type="GO" id="GO:0004803">
    <property type="term" value="F:transposase activity"/>
    <property type="evidence" value="ECO:0007669"/>
    <property type="project" value="InterPro"/>
</dbReference>
<reference evidence="2 3" key="1">
    <citation type="submission" date="2015-08" db="EMBL/GenBank/DDBJ databases">
        <title>Complete genome sequence of Sulfurifustis variabilis.</title>
        <authorList>
            <person name="Miura A."/>
            <person name="Kojima H."/>
            <person name="Fukui M."/>
        </authorList>
    </citation>
    <scope>NUCLEOTIDE SEQUENCE [LARGE SCALE GENOMIC DNA]</scope>
    <source>
        <strain evidence="3">skN76</strain>
    </source>
</reference>
<accession>A0A1B4V4V9</accession>
<dbReference type="PANTHER" id="PTHR34322:SF2">
    <property type="entry name" value="TRANSPOSASE IS200-LIKE DOMAIN-CONTAINING PROTEIN"/>
    <property type="match status" value="1"/>
</dbReference>
<dbReference type="PANTHER" id="PTHR34322">
    <property type="entry name" value="TRANSPOSASE, Y1_TNP DOMAIN-CONTAINING"/>
    <property type="match status" value="1"/>
</dbReference>
<dbReference type="InterPro" id="IPR036515">
    <property type="entry name" value="Transposase_17_sf"/>
</dbReference>
<dbReference type="EMBL" id="AP014936">
    <property type="protein sequence ID" value="BAU48576.1"/>
    <property type="molecule type" value="Genomic_DNA"/>
</dbReference>
<dbReference type="Pfam" id="PF01797">
    <property type="entry name" value="Y1_Tnp"/>
    <property type="match status" value="1"/>
</dbReference>
<dbReference type="SUPFAM" id="SSF143422">
    <property type="entry name" value="Transposase IS200-like"/>
    <property type="match status" value="1"/>
</dbReference>
<dbReference type="Gene3D" id="3.30.70.1290">
    <property type="entry name" value="Transposase IS200-like"/>
    <property type="match status" value="1"/>
</dbReference>
<protein>
    <submittedName>
        <fullName evidence="2">Toxin RelE</fullName>
    </submittedName>
</protein>
<dbReference type="InterPro" id="IPR002686">
    <property type="entry name" value="Transposase_17"/>
</dbReference>
<dbReference type="Proteomes" id="UP000218899">
    <property type="component" value="Chromosome"/>
</dbReference>
<evidence type="ECO:0000259" key="1">
    <source>
        <dbReference type="SMART" id="SM01321"/>
    </source>
</evidence>
<evidence type="ECO:0000313" key="2">
    <source>
        <dbReference type="EMBL" id="BAU48576.1"/>
    </source>
</evidence>
<dbReference type="GO" id="GO:0003677">
    <property type="term" value="F:DNA binding"/>
    <property type="evidence" value="ECO:0007669"/>
    <property type="project" value="InterPro"/>
</dbReference>
<dbReference type="KEGG" id="sva:SVA_2024"/>
<organism evidence="2 3">
    <name type="scientific">Sulfurifustis variabilis</name>
    <dbReference type="NCBI Taxonomy" id="1675686"/>
    <lineage>
        <taxon>Bacteria</taxon>
        <taxon>Pseudomonadati</taxon>
        <taxon>Pseudomonadota</taxon>
        <taxon>Gammaproteobacteria</taxon>
        <taxon>Acidiferrobacterales</taxon>
        <taxon>Acidiferrobacteraceae</taxon>
        <taxon>Sulfurifustis</taxon>
    </lineage>
</organism>
<evidence type="ECO:0000313" key="3">
    <source>
        <dbReference type="Proteomes" id="UP000218899"/>
    </source>
</evidence>
<dbReference type="RefSeq" id="WP_096461066.1">
    <property type="nucleotide sequence ID" value="NZ_AP014936.1"/>
</dbReference>
<gene>
    <name evidence="2" type="ORF">SVA_2024</name>
</gene>
<name>A0A1B4V4V9_9GAMM</name>
<sequence length="283" mass="32487">MTRPLRIEFAGALYHVTTRGDRREPIFEDDDDRSKFLSVLAEVVDRFNWVCHAYCLMTNHYHLVVETPDGNLSKGMRQLNGMYTQASNRRHQRTGHLFQGRFKGILVDKDSYLLELTRYVVLNPVRAGMVKHPGKYPWSSYRAMVGEAPVPQWLATDGLLAQFGKRRAEARRRYGQFVLEGIDKGSIWTGLRQQIYLGDERFVERMQRKAELHGDELSIPRAQRRAPAPSLAVIAVKHRDRDDAIVAAHSTGAYSYRELAEHFGLHLATIGRIVRARMQQGEN</sequence>
<dbReference type="AlphaFoldDB" id="A0A1B4V4V9"/>
<proteinExistence type="predicted"/>